<reference evidence="1 2" key="1">
    <citation type="submission" date="2023-10" db="EMBL/GenBank/DDBJ databases">
        <title>Draft genome sequence of Xylaria bambusicola isolate GMP-LS, the root and basal stem rot pathogen of sugarcane in Indonesia.</title>
        <authorList>
            <person name="Selvaraj P."/>
            <person name="Muralishankar V."/>
            <person name="Muruganantham S."/>
            <person name="Sp S."/>
            <person name="Haryani S."/>
            <person name="Lau K.J.X."/>
            <person name="Naqvi N.I."/>
        </authorList>
    </citation>
    <scope>NUCLEOTIDE SEQUENCE [LARGE SCALE GENOMIC DNA]</scope>
    <source>
        <strain evidence="1">GMP-LS</strain>
    </source>
</reference>
<evidence type="ECO:0000313" key="2">
    <source>
        <dbReference type="Proteomes" id="UP001305414"/>
    </source>
</evidence>
<gene>
    <name evidence="1" type="ORF">RRF57_008696</name>
</gene>
<name>A0AAN7UPT7_9PEZI</name>
<dbReference type="Proteomes" id="UP001305414">
    <property type="component" value="Unassembled WGS sequence"/>
</dbReference>
<dbReference type="AlphaFoldDB" id="A0AAN7UPT7"/>
<organism evidence="1 2">
    <name type="scientific">Xylaria bambusicola</name>
    <dbReference type="NCBI Taxonomy" id="326684"/>
    <lineage>
        <taxon>Eukaryota</taxon>
        <taxon>Fungi</taxon>
        <taxon>Dikarya</taxon>
        <taxon>Ascomycota</taxon>
        <taxon>Pezizomycotina</taxon>
        <taxon>Sordariomycetes</taxon>
        <taxon>Xylariomycetidae</taxon>
        <taxon>Xylariales</taxon>
        <taxon>Xylariaceae</taxon>
        <taxon>Xylaria</taxon>
    </lineage>
</organism>
<dbReference type="EMBL" id="JAWHQM010000028">
    <property type="protein sequence ID" value="KAK5632982.1"/>
    <property type="molecule type" value="Genomic_DNA"/>
</dbReference>
<evidence type="ECO:0000313" key="1">
    <source>
        <dbReference type="EMBL" id="KAK5632982.1"/>
    </source>
</evidence>
<proteinExistence type="predicted"/>
<protein>
    <submittedName>
        <fullName evidence="1">Uncharacterized protein</fullName>
    </submittedName>
</protein>
<sequence length="107" mass="11173">MTRSGGRSNSVSDDMQAGCFCVVLEIRGWNIVDGPVIHGSSSIVNGCGSTESATDSGITGSKESRNEASELRCFTVKAMVGKFDILTTGRGEGEFSSQDASRSSVKS</sequence>
<accession>A0AAN7UPT7</accession>
<comment type="caution">
    <text evidence="1">The sequence shown here is derived from an EMBL/GenBank/DDBJ whole genome shotgun (WGS) entry which is preliminary data.</text>
</comment>
<keyword evidence="2" id="KW-1185">Reference proteome</keyword>